<gene>
    <name evidence="1" type="ORF">BEMITA_LOCUS9074</name>
</gene>
<sequence length="135" mass="15147">MAEITGRILRGTLWIPRLIRAEPVLLHVAAKLVGDKWTIFRPAFITENSQLSPKNCEQEWDTYFCTEVHLTPTKLEPLYDTYVYEHGIVVINEHQIANSKTAENSTLTKVIGPAVCSSSESALVVIENDDGDEAY</sequence>
<accession>A0A9P0AFX6</accession>
<organism evidence="1 2">
    <name type="scientific">Bemisia tabaci</name>
    <name type="common">Sweetpotato whitefly</name>
    <name type="synonym">Aleurodes tabaci</name>
    <dbReference type="NCBI Taxonomy" id="7038"/>
    <lineage>
        <taxon>Eukaryota</taxon>
        <taxon>Metazoa</taxon>
        <taxon>Ecdysozoa</taxon>
        <taxon>Arthropoda</taxon>
        <taxon>Hexapoda</taxon>
        <taxon>Insecta</taxon>
        <taxon>Pterygota</taxon>
        <taxon>Neoptera</taxon>
        <taxon>Paraneoptera</taxon>
        <taxon>Hemiptera</taxon>
        <taxon>Sternorrhyncha</taxon>
        <taxon>Aleyrodoidea</taxon>
        <taxon>Aleyrodidae</taxon>
        <taxon>Aleyrodinae</taxon>
        <taxon>Bemisia</taxon>
    </lineage>
</organism>
<dbReference type="Proteomes" id="UP001152759">
    <property type="component" value="Chromosome 5"/>
</dbReference>
<evidence type="ECO:0000313" key="1">
    <source>
        <dbReference type="EMBL" id="CAH0390342.1"/>
    </source>
</evidence>
<protein>
    <submittedName>
        <fullName evidence="1">Uncharacterized protein</fullName>
    </submittedName>
</protein>
<reference evidence="1" key="1">
    <citation type="submission" date="2021-12" db="EMBL/GenBank/DDBJ databases">
        <authorList>
            <person name="King R."/>
        </authorList>
    </citation>
    <scope>NUCLEOTIDE SEQUENCE</scope>
</reference>
<dbReference type="AlphaFoldDB" id="A0A9P0AFX6"/>
<proteinExistence type="predicted"/>
<name>A0A9P0AFX6_BEMTA</name>
<keyword evidence="2" id="KW-1185">Reference proteome</keyword>
<dbReference type="EMBL" id="OU963866">
    <property type="protein sequence ID" value="CAH0390342.1"/>
    <property type="molecule type" value="Genomic_DNA"/>
</dbReference>
<evidence type="ECO:0000313" key="2">
    <source>
        <dbReference type="Proteomes" id="UP001152759"/>
    </source>
</evidence>